<feature type="transmembrane region" description="Helical" evidence="2">
    <location>
        <begin position="213"/>
        <end position="231"/>
    </location>
</feature>
<proteinExistence type="predicted"/>
<dbReference type="AlphaFoldDB" id="A0A5S4FYC9"/>
<name>A0A5S4FYC9_9ACTN</name>
<accession>A0A5S4FYC9</accession>
<comment type="caution">
    <text evidence="3">The sequence shown here is derived from an EMBL/GenBank/DDBJ whole genome shotgun (WGS) entry which is preliminary data.</text>
</comment>
<dbReference type="InterPro" id="IPR018750">
    <property type="entry name" value="DUF2306_membrane"/>
</dbReference>
<feature type="region of interest" description="Disordered" evidence="1">
    <location>
        <begin position="1"/>
        <end position="35"/>
    </location>
</feature>
<dbReference type="OrthoDB" id="4698148at2"/>
<organism evidence="3 4">
    <name type="scientific">Nonomuraea turkmeniaca</name>
    <dbReference type="NCBI Taxonomy" id="103838"/>
    <lineage>
        <taxon>Bacteria</taxon>
        <taxon>Bacillati</taxon>
        <taxon>Actinomycetota</taxon>
        <taxon>Actinomycetes</taxon>
        <taxon>Streptosporangiales</taxon>
        <taxon>Streptosporangiaceae</taxon>
        <taxon>Nonomuraea</taxon>
    </lineage>
</organism>
<keyword evidence="2" id="KW-1133">Transmembrane helix</keyword>
<keyword evidence="2" id="KW-0472">Membrane</keyword>
<dbReference type="Pfam" id="PF10067">
    <property type="entry name" value="DUF2306"/>
    <property type="match status" value="1"/>
</dbReference>
<keyword evidence="2" id="KW-0812">Transmembrane</keyword>
<evidence type="ECO:0000313" key="3">
    <source>
        <dbReference type="EMBL" id="TMR25274.1"/>
    </source>
</evidence>
<evidence type="ECO:0000256" key="1">
    <source>
        <dbReference type="SAM" id="MobiDB-lite"/>
    </source>
</evidence>
<evidence type="ECO:0000256" key="2">
    <source>
        <dbReference type="SAM" id="Phobius"/>
    </source>
</evidence>
<dbReference type="EMBL" id="VCKY01000003">
    <property type="protein sequence ID" value="TMR25274.1"/>
    <property type="molecule type" value="Genomic_DNA"/>
</dbReference>
<sequence length="240" mass="25739">MSRDRPGGHDRRMTLETNGTGTGPESSARPRRQSTGARAGWLIPAGLIALGFVPVLAGALRLTELTGGADVMPANARFAAMPLPVVLHIAAAMLYSVLGAFQFGRRRRWHRPAGRILIPAGLVVALSGLWMTLFLDRPPGDGDLLAAFRLVVGTAMAVSLVLGLRSILRRDIARHRAWMTRAYALGMGAGTQAFTQAAWLAVHDGAQDEVTRALVLGAGWAINLAVAEWVIRRRRARVSA</sequence>
<feature type="transmembrane region" description="Helical" evidence="2">
    <location>
        <begin position="39"/>
        <end position="60"/>
    </location>
</feature>
<dbReference type="Proteomes" id="UP000309128">
    <property type="component" value="Unassembled WGS sequence"/>
</dbReference>
<feature type="transmembrane region" description="Helical" evidence="2">
    <location>
        <begin position="147"/>
        <end position="168"/>
    </location>
</feature>
<keyword evidence="4" id="KW-1185">Reference proteome</keyword>
<feature type="compositionally biased region" description="Basic and acidic residues" evidence="1">
    <location>
        <begin position="1"/>
        <end position="14"/>
    </location>
</feature>
<evidence type="ECO:0000313" key="4">
    <source>
        <dbReference type="Proteomes" id="UP000309128"/>
    </source>
</evidence>
<protein>
    <submittedName>
        <fullName evidence="3">DUF2306 domain-containing protein</fullName>
    </submittedName>
</protein>
<gene>
    <name evidence="3" type="ORF">ETD86_01380</name>
</gene>
<feature type="transmembrane region" description="Helical" evidence="2">
    <location>
        <begin position="116"/>
        <end position="135"/>
    </location>
</feature>
<reference evidence="3 4" key="1">
    <citation type="submission" date="2019-05" db="EMBL/GenBank/DDBJ databases">
        <title>Draft genome sequence of Nonomuraea turkmeniaca DSM 43926.</title>
        <authorList>
            <person name="Saricaoglu S."/>
            <person name="Isik K."/>
        </authorList>
    </citation>
    <scope>NUCLEOTIDE SEQUENCE [LARGE SCALE GENOMIC DNA]</scope>
    <source>
        <strain evidence="3 4">DSM 43926</strain>
    </source>
</reference>
<feature type="transmembrane region" description="Helical" evidence="2">
    <location>
        <begin position="80"/>
        <end position="104"/>
    </location>
</feature>
<feature type="compositionally biased region" description="Polar residues" evidence="1">
    <location>
        <begin position="15"/>
        <end position="25"/>
    </location>
</feature>
<feature type="transmembrane region" description="Helical" evidence="2">
    <location>
        <begin position="180"/>
        <end position="201"/>
    </location>
</feature>